<keyword evidence="3" id="KW-1185">Reference proteome</keyword>
<dbReference type="AlphaFoldDB" id="A0A7X0LKP8"/>
<dbReference type="Pfam" id="PF02627">
    <property type="entry name" value="CMD"/>
    <property type="match status" value="1"/>
</dbReference>
<sequence>MPRIQPVDVDQPSAEAAPLLDGLQQKLGRVPNIYATMAQAPAVLKGALDATGTLGETSLSGALREQIALAVGGANRCDYCAAAHTAIGKMNGLTDDQTQAALAGSADDAQAQAAITFARAILDREGFVTDDQLAAVKAAGFGDQQIVEIIAVTVFNIFTNYINHIAETTVDFPEVQIPETV</sequence>
<dbReference type="InterPro" id="IPR029032">
    <property type="entry name" value="AhpD-like"/>
</dbReference>
<keyword evidence="2" id="KW-0575">Peroxidase</keyword>
<evidence type="ECO:0000259" key="1">
    <source>
        <dbReference type="Pfam" id="PF02627"/>
    </source>
</evidence>
<dbReference type="Proteomes" id="UP000541810">
    <property type="component" value="Unassembled WGS sequence"/>
</dbReference>
<dbReference type="NCBIfam" id="TIGR00778">
    <property type="entry name" value="ahpD_dom"/>
    <property type="match status" value="1"/>
</dbReference>
<dbReference type="InterPro" id="IPR003779">
    <property type="entry name" value="CMD-like"/>
</dbReference>
<name>A0A7X0LKP8_9BACT</name>
<dbReference type="RefSeq" id="WP_184677604.1">
    <property type="nucleotide sequence ID" value="NZ_JACHGY010000001.1"/>
</dbReference>
<keyword evidence="2" id="KW-0560">Oxidoreductase</keyword>
<proteinExistence type="predicted"/>
<protein>
    <submittedName>
        <fullName evidence="2">Putative peroxidase-related enzyme</fullName>
    </submittedName>
</protein>
<comment type="caution">
    <text evidence="2">The sequence shown here is derived from an EMBL/GenBank/DDBJ whole genome shotgun (WGS) entry which is preliminary data.</text>
</comment>
<dbReference type="Gene3D" id="1.20.1290.10">
    <property type="entry name" value="AhpD-like"/>
    <property type="match status" value="1"/>
</dbReference>
<evidence type="ECO:0000313" key="3">
    <source>
        <dbReference type="Proteomes" id="UP000541810"/>
    </source>
</evidence>
<dbReference type="InterPro" id="IPR004675">
    <property type="entry name" value="AhpD_core"/>
</dbReference>
<accession>A0A7X0LKP8</accession>
<evidence type="ECO:0000313" key="2">
    <source>
        <dbReference type="EMBL" id="MBB6430064.1"/>
    </source>
</evidence>
<dbReference type="GO" id="GO:0051920">
    <property type="term" value="F:peroxiredoxin activity"/>
    <property type="evidence" value="ECO:0007669"/>
    <property type="project" value="InterPro"/>
</dbReference>
<reference evidence="2 3" key="1">
    <citation type="submission" date="2020-08" db="EMBL/GenBank/DDBJ databases">
        <title>Genomic Encyclopedia of Type Strains, Phase IV (KMG-IV): sequencing the most valuable type-strain genomes for metagenomic binning, comparative biology and taxonomic classification.</title>
        <authorList>
            <person name="Goeker M."/>
        </authorList>
    </citation>
    <scope>NUCLEOTIDE SEQUENCE [LARGE SCALE GENOMIC DNA]</scope>
    <source>
        <strain evidence="2 3">DSM 103725</strain>
    </source>
</reference>
<dbReference type="PANTHER" id="PTHR35446">
    <property type="entry name" value="SI:CH211-175M2.5"/>
    <property type="match status" value="1"/>
</dbReference>
<gene>
    <name evidence="2" type="ORF">HNQ40_001870</name>
</gene>
<dbReference type="PANTHER" id="PTHR35446:SF3">
    <property type="entry name" value="CMD DOMAIN-CONTAINING PROTEIN"/>
    <property type="match status" value="1"/>
</dbReference>
<dbReference type="SUPFAM" id="SSF69118">
    <property type="entry name" value="AhpD-like"/>
    <property type="match status" value="1"/>
</dbReference>
<dbReference type="EMBL" id="JACHGY010000001">
    <property type="protein sequence ID" value="MBB6430064.1"/>
    <property type="molecule type" value="Genomic_DNA"/>
</dbReference>
<organism evidence="2 3">
    <name type="scientific">Algisphaera agarilytica</name>
    <dbReference type="NCBI Taxonomy" id="1385975"/>
    <lineage>
        <taxon>Bacteria</taxon>
        <taxon>Pseudomonadati</taxon>
        <taxon>Planctomycetota</taxon>
        <taxon>Phycisphaerae</taxon>
        <taxon>Phycisphaerales</taxon>
        <taxon>Phycisphaeraceae</taxon>
        <taxon>Algisphaera</taxon>
    </lineage>
</organism>
<feature type="domain" description="Carboxymuconolactone decarboxylase-like" evidence="1">
    <location>
        <begin position="52"/>
        <end position="120"/>
    </location>
</feature>